<dbReference type="Proteomes" id="UP001237207">
    <property type="component" value="Unassembled WGS sequence"/>
</dbReference>
<keyword evidence="7" id="KW-0812">Transmembrane</keyword>
<keyword evidence="9" id="KW-0413">Isomerase</keyword>
<evidence type="ECO:0000256" key="3">
    <source>
        <dbReference type="ARBA" id="ARBA00023002"/>
    </source>
</evidence>
<keyword evidence="4" id="KW-1015">Disulfide bond</keyword>
<accession>A0AAJ1WIJ4</accession>
<evidence type="ECO:0000313" key="10">
    <source>
        <dbReference type="Proteomes" id="UP001237207"/>
    </source>
</evidence>
<dbReference type="SUPFAM" id="SSF52833">
    <property type="entry name" value="Thioredoxin-like"/>
    <property type="match status" value="1"/>
</dbReference>
<proteinExistence type="inferred from homology"/>
<dbReference type="InterPro" id="IPR036249">
    <property type="entry name" value="Thioredoxin-like_sf"/>
</dbReference>
<comment type="caution">
    <text evidence="9">The sequence shown here is derived from an EMBL/GenBank/DDBJ whole genome shotgun (WGS) entry which is preliminary data.</text>
</comment>
<dbReference type="PANTHER" id="PTHR13887">
    <property type="entry name" value="GLUTATHIONE S-TRANSFERASE KAPPA"/>
    <property type="match status" value="1"/>
</dbReference>
<evidence type="ECO:0000256" key="5">
    <source>
        <dbReference type="ARBA" id="ARBA00023284"/>
    </source>
</evidence>
<evidence type="ECO:0000256" key="7">
    <source>
        <dbReference type="SAM" id="Phobius"/>
    </source>
</evidence>
<keyword evidence="7" id="KW-1133">Transmembrane helix</keyword>
<dbReference type="PANTHER" id="PTHR13887:SF14">
    <property type="entry name" value="DISULFIDE BOND FORMATION PROTEIN D"/>
    <property type="match status" value="1"/>
</dbReference>
<name>A0AAJ1WIJ4_9BACI</name>
<dbReference type="AlphaFoldDB" id="A0AAJ1WIJ4"/>
<evidence type="ECO:0000256" key="6">
    <source>
        <dbReference type="SAM" id="MobiDB-lite"/>
    </source>
</evidence>
<keyword evidence="10" id="KW-1185">Reference proteome</keyword>
<comment type="similarity">
    <text evidence="1">Belongs to the thioredoxin family. DsbA subfamily.</text>
</comment>
<protein>
    <submittedName>
        <fullName evidence="9">Protein-disulfide isomerase</fullName>
    </submittedName>
</protein>
<dbReference type="Gene3D" id="3.40.30.10">
    <property type="entry name" value="Glutaredoxin"/>
    <property type="match status" value="1"/>
</dbReference>
<dbReference type="GO" id="GO:0016491">
    <property type="term" value="F:oxidoreductase activity"/>
    <property type="evidence" value="ECO:0007669"/>
    <property type="project" value="UniProtKB-KW"/>
</dbReference>
<evidence type="ECO:0000256" key="2">
    <source>
        <dbReference type="ARBA" id="ARBA00022729"/>
    </source>
</evidence>
<keyword evidence="5" id="KW-0676">Redox-active center</keyword>
<reference evidence="9" key="1">
    <citation type="submission" date="2023-07" db="EMBL/GenBank/DDBJ databases">
        <title>Genomic Encyclopedia of Type Strains, Phase IV (KMG-IV): sequencing the most valuable type-strain genomes for metagenomic binning, comparative biology and taxonomic classification.</title>
        <authorList>
            <person name="Goeker M."/>
        </authorList>
    </citation>
    <scope>NUCLEOTIDE SEQUENCE</scope>
    <source>
        <strain evidence="9">DSM 23947</strain>
    </source>
</reference>
<dbReference type="GO" id="GO:0016853">
    <property type="term" value="F:isomerase activity"/>
    <property type="evidence" value="ECO:0007669"/>
    <property type="project" value="UniProtKB-KW"/>
</dbReference>
<dbReference type="EMBL" id="JAUSUC010000007">
    <property type="protein sequence ID" value="MDQ0214488.1"/>
    <property type="molecule type" value="Genomic_DNA"/>
</dbReference>
<dbReference type="Pfam" id="PF13462">
    <property type="entry name" value="Thioredoxin_4"/>
    <property type="match status" value="1"/>
</dbReference>
<keyword evidence="3" id="KW-0560">Oxidoreductase</keyword>
<keyword evidence="7" id="KW-0472">Membrane</keyword>
<feature type="domain" description="Thioredoxin-like fold" evidence="8">
    <location>
        <begin position="51"/>
        <end position="222"/>
    </location>
</feature>
<keyword evidence="2" id="KW-0732">Signal</keyword>
<gene>
    <name evidence="9" type="ORF">J2S13_000884</name>
</gene>
<sequence length="227" mass="25648">MMSKSNNSPFKMVVMITLIVVALFVALVILNNRNSDSNHDTTFDQQPPIEGQPMQGNSDAPVTVVEFGDFKCPSCKIWGETIYPKLISDYVDTGKVKFSYINVLFHGEESKLGSLAAESVYKESPNSYWKFHKELFNAQPNENHDGLWITNEKILEIAKTIPGIDTQQLQKDLENESGLAEVNKDAKLVEEFKIQFTPSIMVNGTMLEDPFDYDQMKSLIEKELEGN</sequence>
<evidence type="ECO:0000259" key="8">
    <source>
        <dbReference type="Pfam" id="PF13462"/>
    </source>
</evidence>
<dbReference type="InterPro" id="IPR012336">
    <property type="entry name" value="Thioredoxin-like_fold"/>
</dbReference>
<evidence type="ECO:0000313" key="9">
    <source>
        <dbReference type="EMBL" id="MDQ0214488.1"/>
    </source>
</evidence>
<feature type="region of interest" description="Disordered" evidence="6">
    <location>
        <begin position="37"/>
        <end position="58"/>
    </location>
</feature>
<evidence type="ECO:0000256" key="1">
    <source>
        <dbReference type="ARBA" id="ARBA00005791"/>
    </source>
</evidence>
<evidence type="ECO:0000256" key="4">
    <source>
        <dbReference type="ARBA" id="ARBA00023157"/>
    </source>
</evidence>
<organism evidence="9 10">
    <name type="scientific">Oikeobacillus pervagus</name>
    <dbReference type="NCBI Taxonomy" id="1325931"/>
    <lineage>
        <taxon>Bacteria</taxon>
        <taxon>Bacillati</taxon>
        <taxon>Bacillota</taxon>
        <taxon>Bacilli</taxon>
        <taxon>Bacillales</taxon>
        <taxon>Bacillaceae</taxon>
        <taxon>Oikeobacillus</taxon>
    </lineage>
</organism>
<feature type="transmembrane region" description="Helical" evidence="7">
    <location>
        <begin position="12"/>
        <end position="30"/>
    </location>
</feature>